<dbReference type="InterPro" id="IPR000489">
    <property type="entry name" value="Pterin-binding_dom"/>
</dbReference>
<dbReference type="InterPro" id="IPR011005">
    <property type="entry name" value="Dihydropteroate_synth-like_sf"/>
</dbReference>
<protein>
    <submittedName>
        <fullName evidence="2">Dihydropteroate synthase</fullName>
    </submittedName>
</protein>
<accession>A0ABD5UM93</accession>
<dbReference type="RefSeq" id="WP_379770471.1">
    <property type="nucleotide sequence ID" value="NZ_JBHSXI010000023.1"/>
</dbReference>
<dbReference type="Pfam" id="PF00809">
    <property type="entry name" value="Pterin_bind"/>
    <property type="match status" value="1"/>
</dbReference>
<dbReference type="PANTHER" id="PTHR20941">
    <property type="entry name" value="FOLATE SYNTHESIS PROTEINS"/>
    <property type="match status" value="1"/>
</dbReference>
<feature type="domain" description="Pterin-binding" evidence="1">
    <location>
        <begin position="17"/>
        <end position="262"/>
    </location>
</feature>
<proteinExistence type="predicted"/>
<organism evidence="2 3">
    <name type="scientific">Halorubrum trueperi</name>
    <dbReference type="NCBI Taxonomy" id="2004704"/>
    <lineage>
        <taxon>Archaea</taxon>
        <taxon>Methanobacteriati</taxon>
        <taxon>Methanobacteriota</taxon>
        <taxon>Stenosarchaea group</taxon>
        <taxon>Halobacteria</taxon>
        <taxon>Halobacteriales</taxon>
        <taxon>Haloferacaceae</taxon>
        <taxon>Halorubrum</taxon>
    </lineage>
</organism>
<dbReference type="AlphaFoldDB" id="A0ABD5UM93"/>
<gene>
    <name evidence="2" type="ORF">ACFQEY_15935</name>
</gene>
<name>A0ABD5UM93_9EURY</name>
<sequence length="432" mass="44906">MRNVDAAGLGIGDDHPPRIMGVLNVSAESPYDPSVYDDPGEAAAYVDEELIGEGADIVDVGLESANKDLDVLSAEQELDRLDTAIETLESTAGDAVWSIETRYHEVADEALSRGFDMVNDICGFADPEMPRVCREHDAAVSKMASPPDLERPGAVEDVDEIYDALSRNGFTDKTILDPAFGGWSAEKTHADDRETFHRLREFSGYGRPLLVSINRKSFLKTIADRTTAEALPVSLAATSMAVERGAHVIRTHDVAETRDAALVGAELARDRTRSDHDGGDVAVEELDVTTVREAERHLDRLDAERSPAGDAVVHTYELDALTDPAVRALRAATAGDHDGSEHAAASRAAFVRAGSAAETRVPLSAADGGAPGGDAVGGSAGGSDAVDAGGVAGSGSGLLVGTPSALSAVKAAVSGVSAPLDAAMESIVGGSK</sequence>
<dbReference type="Gene3D" id="3.20.20.20">
    <property type="entry name" value="Dihydropteroate synthase-like"/>
    <property type="match status" value="1"/>
</dbReference>
<evidence type="ECO:0000259" key="1">
    <source>
        <dbReference type="PROSITE" id="PS50972"/>
    </source>
</evidence>
<dbReference type="SUPFAM" id="SSF51717">
    <property type="entry name" value="Dihydropteroate synthetase-like"/>
    <property type="match status" value="1"/>
</dbReference>
<comment type="caution">
    <text evidence="2">The sequence shown here is derived from an EMBL/GenBank/DDBJ whole genome shotgun (WGS) entry which is preliminary data.</text>
</comment>
<reference evidence="2 3" key="1">
    <citation type="journal article" date="2019" name="Int. J. Syst. Evol. Microbiol.">
        <title>The Global Catalogue of Microorganisms (GCM) 10K type strain sequencing project: providing services to taxonomists for standard genome sequencing and annotation.</title>
        <authorList>
            <consortium name="The Broad Institute Genomics Platform"/>
            <consortium name="The Broad Institute Genome Sequencing Center for Infectious Disease"/>
            <person name="Wu L."/>
            <person name="Ma J."/>
        </authorList>
    </citation>
    <scope>NUCLEOTIDE SEQUENCE [LARGE SCALE GENOMIC DNA]</scope>
    <source>
        <strain evidence="2 3">Y73</strain>
    </source>
</reference>
<dbReference type="InterPro" id="IPR045031">
    <property type="entry name" value="DHP_synth-like"/>
</dbReference>
<evidence type="ECO:0000313" key="2">
    <source>
        <dbReference type="EMBL" id="MFC6890484.1"/>
    </source>
</evidence>
<dbReference type="Proteomes" id="UP001596333">
    <property type="component" value="Unassembled WGS sequence"/>
</dbReference>
<dbReference type="EMBL" id="JBHSXI010000023">
    <property type="protein sequence ID" value="MFC6890484.1"/>
    <property type="molecule type" value="Genomic_DNA"/>
</dbReference>
<dbReference type="PROSITE" id="PS50972">
    <property type="entry name" value="PTERIN_BINDING"/>
    <property type="match status" value="1"/>
</dbReference>
<keyword evidence="3" id="KW-1185">Reference proteome</keyword>
<evidence type="ECO:0000313" key="3">
    <source>
        <dbReference type="Proteomes" id="UP001596333"/>
    </source>
</evidence>
<dbReference type="PANTHER" id="PTHR20941:SF1">
    <property type="entry name" value="FOLIC ACID SYNTHESIS PROTEIN FOL1"/>
    <property type="match status" value="1"/>
</dbReference>